<dbReference type="EMBL" id="JACSNQ010000023">
    <property type="protein sequence ID" value="MBM6775552.1"/>
    <property type="molecule type" value="Genomic_DNA"/>
</dbReference>
<sequence>MADIDALIEQIIAASRQKDGRAFASERVYGDEPILMRGSQMATYLPEPIRQMRALGRSAQARSWTDARLFVEQARLMEAYEDDCPYAGTFQSYFPTYDAMNDRQLRGYFTWRAHVRAGSVERTSTSFAYVYLYELINGIGTEVGEKGFRAIEAFWQTYRAFEPTMDRYARAWLVDYVVYHDLDPALAAPYADEAHDRAVEVLARAERHALEEASSRPRGHRRAPRAYGADPAADEALLAALDELSTYRIREARLYRDAPDDVRHVTCAVFDRLARYYHTSRSQGLVASLFGTRHPMPHLMFASAVFYPGGRHPDCVYQLGETRRYACRNGIWTCDALHDGGGRSAKLGQVLRAVDRQLRAALDYPHPLKERGDPKYLTQMIDREVRDYLDWKRAHAPRRVEIDLSKLAGIRSAAAVTREALLVDEEREEVPVAEQVPTQAASPSPAPAHNPERDSAAGEKNAPHGLTSEELALLRALLAGQTVPAGGSDLLVDSINEKLFDLLGDTAVEFGPDGAPELVEDYADDVRETLGD</sequence>
<feature type="domain" description="TerB-C" evidence="3">
    <location>
        <begin position="394"/>
        <end position="527"/>
    </location>
</feature>
<feature type="domain" description="TerB N-terminal" evidence="2">
    <location>
        <begin position="47"/>
        <end position="212"/>
    </location>
</feature>
<dbReference type="RefSeq" id="WP_204793885.1">
    <property type="nucleotide sequence ID" value="NZ_JACSNQ010000023.1"/>
</dbReference>
<evidence type="ECO:0000313" key="5">
    <source>
        <dbReference type="Proteomes" id="UP000712527"/>
    </source>
</evidence>
<dbReference type="Pfam" id="PF13208">
    <property type="entry name" value="TerB_N"/>
    <property type="match status" value="1"/>
</dbReference>
<reference evidence="4 5" key="1">
    <citation type="journal article" date="2021" name="Sci. Rep.">
        <title>The distribution of antibiotic resistance genes in chicken gut microbiota commensals.</title>
        <authorList>
            <person name="Juricova H."/>
            <person name="Matiasovicova J."/>
            <person name="Kubasova T."/>
            <person name="Cejkova D."/>
            <person name="Rychlik I."/>
        </authorList>
    </citation>
    <scope>NUCLEOTIDE SEQUENCE [LARGE SCALE GENOMIC DNA]</scope>
    <source>
        <strain evidence="4 5">An794</strain>
    </source>
</reference>
<keyword evidence="5" id="KW-1185">Reference proteome</keyword>
<proteinExistence type="predicted"/>
<dbReference type="InterPro" id="IPR028932">
    <property type="entry name" value="TerB-C"/>
</dbReference>
<comment type="caution">
    <text evidence="4">The sequence shown here is derived from an EMBL/GenBank/DDBJ whole genome shotgun (WGS) entry which is preliminary data.</text>
</comment>
<organism evidence="4 5">
    <name type="scientific">Olsenella profusa</name>
    <dbReference type="NCBI Taxonomy" id="138595"/>
    <lineage>
        <taxon>Bacteria</taxon>
        <taxon>Bacillati</taxon>
        <taxon>Actinomycetota</taxon>
        <taxon>Coriobacteriia</taxon>
        <taxon>Coriobacteriales</taxon>
        <taxon>Atopobiaceae</taxon>
        <taxon>Olsenella</taxon>
    </lineage>
</organism>
<name>A0ABS2F413_9ACTN</name>
<gene>
    <name evidence="4" type="ORF">H9X80_08375</name>
</gene>
<dbReference type="Pfam" id="PF15615">
    <property type="entry name" value="TerB_C"/>
    <property type="match status" value="1"/>
</dbReference>
<evidence type="ECO:0000313" key="4">
    <source>
        <dbReference type="EMBL" id="MBM6775552.1"/>
    </source>
</evidence>
<evidence type="ECO:0000259" key="2">
    <source>
        <dbReference type="Pfam" id="PF13208"/>
    </source>
</evidence>
<dbReference type="Proteomes" id="UP000712527">
    <property type="component" value="Unassembled WGS sequence"/>
</dbReference>
<evidence type="ECO:0000256" key="1">
    <source>
        <dbReference type="SAM" id="MobiDB-lite"/>
    </source>
</evidence>
<evidence type="ECO:0000259" key="3">
    <source>
        <dbReference type="Pfam" id="PF15615"/>
    </source>
</evidence>
<protein>
    <submittedName>
        <fullName evidence="4">TerB N-terminal domain-containing protein</fullName>
    </submittedName>
</protein>
<dbReference type="InterPro" id="IPR025266">
    <property type="entry name" value="TerB_N"/>
</dbReference>
<feature type="region of interest" description="Disordered" evidence="1">
    <location>
        <begin position="426"/>
        <end position="463"/>
    </location>
</feature>
<accession>A0ABS2F413</accession>